<comment type="caution">
    <text evidence="3">The sequence shown here is derived from an EMBL/GenBank/DDBJ whole genome shotgun (WGS) entry which is preliminary data.</text>
</comment>
<keyword evidence="4" id="KW-1185">Reference proteome</keyword>
<feature type="compositionally biased region" description="Low complexity" evidence="2">
    <location>
        <begin position="778"/>
        <end position="792"/>
    </location>
</feature>
<feature type="compositionally biased region" description="Basic and acidic residues" evidence="2">
    <location>
        <begin position="710"/>
        <end position="722"/>
    </location>
</feature>
<dbReference type="EMBL" id="CAUYUJ010008446">
    <property type="protein sequence ID" value="CAK0823965.1"/>
    <property type="molecule type" value="Genomic_DNA"/>
</dbReference>
<accession>A0ABN9RX63</accession>
<evidence type="ECO:0000313" key="3">
    <source>
        <dbReference type="EMBL" id="CAK0823965.1"/>
    </source>
</evidence>
<feature type="compositionally biased region" description="Low complexity" evidence="2">
    <location>
        <begin position="603"/>
        <end position="614"/>
    </location>
</feature>
<feature type="region of interest" description="Disordered" evidence="2">
    <location>
        <begin position="90"/>
        <end position="112"/>
    </location>
</feature>
<feature type="compositionally biased region" description="Acidic residues" evidence="2">
    <location>
        <begin position="201"/>
        <end position="224"/>
    </location>
</feature>
<feature type="region of interest" description="Disordered" evidence="2">
    <location>
        <begin position="570"/>
        <end position="869"/>
    </location>
</feature>
<feature type="coiled-coil region" evidence="1">
    <location>
        <begin position="114"/>
        <end position="148"/>
    </location>
</feature>
<feature type="compositionally biased region" description="Basic residues" evidence="2">
    <location>
        <begin position="812"/>
        <end position="827"/>
    </location>
</feature>
<organism evidence="3 4">
    <name type="scientific">Prorocentrum cordatum</name>
    <dbReference type="NCBI Taxonomy" id="2364126"/>
    <lineage>
        <taxon>Eukaryota</taxon>
        <taxon>Sar</taxon>
        <taxon>Alveolata</taxon>
        <taxon>Dinophyceae</taxon>
        <taxon>Prorocentrales</taxon>
        <taxon>Prorocentraceae</taxon>
        <taxon>Prorocentrum</taxon>
    </lineage>
</organism>
<feature type="compositionally biased region" description="Low complexity" evidence="2">
    <location>
        <begin position="190"/>
        <end position="200"/>
    </location>
</feature>
<evidence type="ECO:0000256" key="2">
    <source>
        <dbReference type="SAM" id="MobiDB-lite"/>
    </source>
</evidence>
<evidence type="ECO:0000313" key="4">
    <source>
        <dbReference type="Proteomes" id="UP001189429"/>
    </source>
</evidence>
<feature type="compositionally biased region" description="Low complexity" evidence="2">
    <location>
        <begin position="859"/>
        <end position="868"/>
    </location>
</feature>
<feature type="compositionally biased region" description="Low complexity" evidence="2">
    <location>
        <begin position="624"/>
        <end position="636"/>
    </location>
</feature>
<feature type="compositionally biased region" description="Acidic residues" evidence="2">
    <location>
        <begin position="673"/>
        <end position="688"/>
    </location>
</feature>
<protein>
    <submittedName>
        <fullName evidence="3">Uncharacterized protein</fullName>
    </submittedName>
</protein>
<proteinExistence type="predicted"/>
<evidence type="ECO:0000256" key="1">
    <source>
        <dbReference type="SAM" id="Coils"/>
    </source>
</evidence>
<keyword evidence="1" id="KW-0175">Coiled coil</keyword>
<dbReference type="Proteomes" id="UP001189429">
    <property type="component" value="Unassembled WGS sequence"/>
</dbReference>
<feature type="compositionally biased region" description="Basic residues" evidence="2">
    <location>
        <begin position="796"/>
        <end position="805"/>
    </location>
</feature>
<sequence length="921" mass="95759">MADTVAAPRELLHEILEDGTCPLHIRMQLQRLLGVVPVTVPVAAVPPAARRGPAPPLQGGGQGVGPAQATAVALAALEAAGSEVDMAEAVAAGRPAEESAGEAGAPGGEGASGAAAAEAVEAALAAALAEAEAEVAAAEAATAAVEVRTAAAEARTAAAEAGTAAAAGAEAVEPAEEAAAAGEGALDAAAGAAAAAAPEGAAEDEDAEEFEDARDAEETDEEEEERRRAVDLQAFRRRETEYLQAIGPCLACAEPAGPACITDCIGPLLPLVAARLPLADILAVRTCSSAGLEWAMERRTQRLGELARVHDRIRSRLWIQRLFLLNQGSADETVYETKVRSLADDAQRKRMEAEMAETRRDMEVQIRNFQQEVDRRMDLQAERVHAIVEERVQQQLDAIMHAEMEKVRTMVEDHVQGRVRSVVQREVRATVCEMQVRLARLARENDRLRAAFLEQLDHSNMCLRFMLWARSTNTTTGLIARALWAARRRLGAWLLGVSPDGRRLESLRSRLETFGEDDDGEAAAAASAVSRAACAALRSAGAAGDEDSPLDAMAAIAMLCSICRAAPRAQQARQQQGQPPPPAEAEGAAPAWADSGSEEAEAEAGAGAAGAARGPSPPPPGPAAPAATAAGSEAEGIGVSGASEAPPQLGASDVDVSVSTEVAAAPSRPRGDGEEEADGDEGTEDNAEDAVSAGGFGLVEPSDDEEDREELLRQAVREDRRPAVPADGALRAAEPAAAAPTGAEAAESSGRVSAACSSDDQAGAASEDDLDFQETPWRARAGRGAARAASSDGRARPARPLRGRPRALQGSLRRRASGGPRGSRKACRHEPSEVRVAVPGRRARDPPRRGASGRGRAGPGADPRAPRGTSARVAVHAVLCSSLVAFRWGYYSHGATFSRSASLLAAMRFRGACWHGPSDSR</sequence>
<gene>
    <name evidence="3" type="ORF">PCOR1329_LOCUS24505</name>
</gene>
<name>A0ABN9RX63_9DINO</name>
<feature type="compositionally biased region" description="Low complexity" evidence="2">
    <location>
        <begin position="725"/>
        <end position="747"/>
    </location>
</feature>
<feature type="region of interest" description="Disordered" evidence="2">
    <location>
        <begin position="190"/>
        <end position="229"/>
    </location>
</feature>
<reference evidence="3" key="1">
    <citation type="submission" date="2023-10" db="EMBL/GenBank/DDBJ databases">
        <authorList>
            <person name="Chen Y."/>
            <person name="Shah S."/>
            <person name="Dougan E. K."/>
            <person name="Thang M."/>
            <person name="Chan C."/>
        </authorList>
    </citation>
    <scope>NUCLEOTIDE SEQUENCE [LARGE SCALE GENOMIC DNA]</scope>
</reference>